<dbReference type="Gramene" id="ESQ56110">
    <property type="protein sequence ID" value="ESQ56110"/>
    <property type="gene ID" value="EUTSA_v10027458mg"/>
</dbReference>
<dbReference type="Proteomes" id="UP000030689">
    <property type="component" value="Unassembled WGS sequence"/>
</dbReference>
<dbReference type="EMBL" id="KI517384">
    <property type="protein sequence ID" value="ESQ56110.1"/>
    <property type="molecule type" value="Genomic_DNA"/>
</dbReference>
<feature type="non-terminal residue" evidence="2">
    <location>
        <position position="1"/>
    </location>
</feature>
<dbReference type="KEGG" id="eus:EUTSA_v10027458mg"/>
<dbReference type="SUPFAM" id="SSF50969">
    <property type="entry name" value="YVTN repeat-like/Quinoprotein amine dehydrogenase"/>
    <property type="match status" value="1"/>
</dbReference>
<gene>
    <name evidence="2" type="ORF">EUTSA_v10027458mg</name>
</gene>
<evidence type="ECO:0000313" key="2">
    <source>
        <dbReference type="EMBL" id="ESQ56110.1"/>
    </source>
</evidence>
<organism evidence="2 3">
    <name type="scientific">Eutrema salsugineum</name>
    <name type="common">Saltwater cress</name>
    <name type="synonym">Sisymbrium salsugineum</name>
    <dbReference type="NCBI Taxonomy" id="72664"/>
    <lineage>
        <taxon>Eukaryota</taxon>
        <taxon>Viridiplantae</taxon>
        <taxon>Streptophyta</taxon>
        <taxon>Embryophyta</taxon>
        <taxon>Tracheophyta</taxon>
        <taxon>Spermatophyta</taxon>
        <taxon>Magnoliopsida</taxon>
        <taxon>eudicotyledons</taxon>
        <taxon>Gunneridae</taxon>
        <taxon>Pentapetalae</taxon>
        <taxon>rosids</taxon>
        <taxon>malvids</taxon>
        <taxon>Brassicales</taxon>
        <taxon>Brassicaceae</taxon>
        <taxon>Eutremeae</taxon>
        <taxon>Eutrema</taxon>
    </lineage>
</organism>
<protein>
    <recommendedName>
        <fullName evidence="1">F-box associated beta-propeller type 1 domain-containing protein</fullName>
    </recommendedName>
</protein>
<feature type="domain" description="F-box associated beta-propeller type 1" evidence="1">
    <location>
        <begin position="66"/>
        <end position="369"/>
    </location>
</feature>
<dbReference type="PANTHER" id="PTHR31672">
    <property type="entry name" value="BNACNNG10540D PROTEIN"/>
    <property type="match status" value="1"/>
</dbReference>
<proteinExistence type="predicted"/>
<sequence>FTVRMLLGQLIVTFSVKILYKTPIESLVRFKSICKQWYALINDKRFIYKHFYLSQKRFILVNRRDNSVQLFDYETQAISSLQGPTKIQTVIHCDGVEVSGTTGYKHEKLAVWNPFLSQIEWIEPSHSYKWSDVYGFGYDKVSRDKYKILRLLDKSHIEIYEFKSKLWRSVDAALDSCVDLWFPHYQALSINGNMYWIARRKKKGNSDDQREIFIQSFDFSRETFKDKGGVVPFETEFLRVSPDSKLVMSGLGGDRISLLRLHEGEKVEVWVTNKVTYDGVFSWSKCFHITRPDVPTSYCSFPTYFMDKNTSKLMLCCGQLDVKKQCIDVNVYEIGEGDIKKHDVAGFRDRMIYAFLNCYYVYVPSLVPVPE</sequence>
<dbReference type="SUPFAM" id="SSF81383">
    <property type="entry name" value="F-box domain"/>
    <property type="match status" value="1"/>
</dbReference>
<dbReference type="InterPro" id="IPR036047">
    <property type="entry name" value="F-box-like_dom_sf"/>
</dbReference>
<dbReference type="Pfam" id="PF07734">
    <property type="entry name" value="FBA_1"/>
    <property type="match status" value="1"/>
</dbReference>
<dbReference type="AlphaFoldDB" id="V4LZL6"/>
<dbReference type="InterPro" id="IPR050796">
    <property type="entry name" value="SCF_F-box_component"/>
</dbReference>
<evidence type="ECO:0000259" key="1">
    <source>
        <dbReference type="Pfam" id="PF07734"/>
    </source>
</evidence>
<reference evidence="2 3" key="1">
    <citation type="journal article" date="2013" name="Front. Plant Sci.">
        <title>The Reference Genome of the Halophytic Plant Eutrema salsugineum.</title>
        <authorList>
            <person name="Yang R."/>
            <person name="Jarvis D.E."/>
            <person name="Chen H."/>
            <person name="Beilstein M.A."/>
            <person name="Grimwood J."/>
            <person name="Jenkins J."/>
            <person name="Shu S."/>
            <person name="Prochnik S."/>
            <person name="Xin M."/>
            <person name="Ma C."/>
            <person name="Schmutz J."/>
            <person name="Wing R.A."/>
            <person name="Mitchell-Olds T."/>
            <person name="Schumaker K.S."/>
            <person name="Wang X."/>
        </authorList>
    </citation>
    <scope>NUCLEOTIDE SEQUENCE [LARGE SCALE GENOMIC DNA]</scope>
</reference>
<dbReference type="NCBIfam" id="TIGR01640">
    <property type="entry name" value="F_box_assoc_1"/>
    <property type="match status" value="1"/>
</dbReference>
<dbReference type="InterPro" id="IPR017451">
    <property type="entry name" value="F-box-assoc_interact_dom"/>
</dbReference>
<dbReference type="PANTHER" id="PTHR31672:SF13">
    <property type="entry name" value="F-BOX PROTEIN CPR30-LIKE"/>
    <property type="match status" value="1"/>
</dbReference>
<dbReference type="InterPro" id="IPR011044">
    <property type="entry name" value="Quino_amine_DH_bsu"/>
</dbReference>
<dbReference type="InterPro" id="IPR006527">
    <property type="entry name" value="F-box-assoc_dom_typ1"/>
</dbReference>
<evidence type="ECO:0000313" key="3">
    <source>
        <dbReference type="Proteomes" id="UP000030689"/>
    </source>
</evidence>
<dbReference type="eggNOG" id="ENOG502R1IB">
    <property type="taxonomic scope" value="Eukaryota"/>
</dbReference>
<name>V4LZL6_EUTSA</name>
<dbReference type="Gene3D" id="1.20.1280.50">
    <property type="match status" value="1"/>
</dbReference>
<keyword evidence="3" id="KW-1185">Reference proteome</keyword>
<accession>V4LZL6</accession>